<gene>
    <name evidence="2" type="ORF">MUK42_08497</name>
</gene>
<evidence type="ECO:0000256" key="1">
    <source>
        <dbReference type="SAM" id="MobiDB-lite"/>
    </source>
</evidence>
<feature type="region of interest" description="Disordered" evidence="1">
    <location>
        <begin position="22"/>
        <end position="41"/>
    </location>
</feature>
<name>A0A9E7JSB4_9LILI</name>
<feature type="compositionally biased region" description="Basic and acidic residues" evidence="1">
    <location>
        <begin position="102"/>
        <end position="112"/>
    </location>
</feature>
<dbReference type="AlphaFoldDB" id="A0A9E7JSB4"/>
<dbReference type="EMBL" id="CP097504">
    <property type="protein sequence ID" value="URD90811.1"/>
    <property type="molecule type" value="Genomic_DNA"/>
</dbReference>
<sequence>MGKGAEDLCTAAIKPSSRAPVLLRSDGPLQSRTAASPGHRSHFCTVAQSPAATAQGHTTLVRAEEPKALFVRVEQGNHRTFSYPPSLPEEEQRQSPLFRVQEVTERGEGGVP</sequence>
<dbReference type="Proteomes" id="UP001055439">
    <property type="component" value="Chromosome 2"/>
</dbReference>
<protein>
    <submittedName>
        <fullName evidence="2">Uncharacterized protein</fullName>
    </submittedName>
</protein>
<feature type="region of interest" description="Disordered" evidence="1">
    <location>
        <begin position="79"/>
        <end position="112"/>
    </location>
</feature>
<reference evidence="2" key="1">
    <citation type="submission" date="2022-05" db="EMBL/GenBank/DDBJ databases">
        <title>The Musa troglodytarum L. genome provides insights into the mechanism of non-climacteric behaviour and enrichment of carotenoids.</title>
        <authorList>
            <person name="Wang J."/>
        </authorList>
    </citation>
    <scope>NUCLEOTIDE SEQUENCE</scope>
    <source>
        <tissue evidence="2">Leaf</tissue>
    </source>
</reference>
<evidence type="ECO:0000313" key="3">
    <source>
        <dbReference type="Proteomes" id="UP001055439"/>
    </source>
</evidence>
<keyword evidence="3" id="KW-1185">Reference proteome</keyword>
<organism evidence="2 3">
    <name type="scientific">Musa troglodytarum</name>
    <name type="common">fe'i banana</name>
    <dbReference type="NCBI Taxonomy" id="320322"/>
    <lineage>
        <taxon>Eukaryota</taxon>
        <taxon>Viridiplantae</taxon>
        <taxon>Streptophyta</taxon>
        <taxon>Embryophyta</taxon>
        <taxon>Tracheophyta</taxon>
        <taxon>Spermatophyta</taxon>
        <taxon>Magnoliopsida</taxon>
        <taxon>Liliopsida</taxon>
        <taxon>Zingiberales</taxon>
        <taxon>Musaceae</taxon>
        <taxon>Musa</taxon>
    </lineage>
</organism>
<proteinExistence type="predicted"/>
<accession>A0A9E7JSB4</accession>
<evidence type="ECO:0000313" key="2">
    <source>
        <dbReference type="EMBL" id="URD90811.1"/>
    </source>
</evidence>